<dbReference type="SUPFAM" id="SSF46689">
    <property type="entry name" value="Homeodomain-like"/>
    <property type="match status" value="1"/>
</dbReference>
<sequence length="119" mass="13299">MTTKKTGMDALRSELLDDVAAHAKHILADHGVGTDVADQCGVALAEFLADHWGGQLINFPMNFLYKLAQRDLVIYDEFNGRNHAVLASKYNMSVRGIYKLVARVKKRIVAEKQPDLFPD</sequence>
<evidence type="ECO:0000259" key="1">
    <source>
        <dbReference type="Pfam" id="PF08765"/>
    </source>
</evidence>
<comment type="caution">
    <text evidence="2">The sequence shown here is derived from an EMBL/GenBank/DDBJ whole genome shotgun (WGS) entry which is preliminary data.</text>
</comment>
<feature type="domain" description="Mor transcription activator" evidence="1">
    <location>
        <begin position="13"/>
        <end position="116"/>
    </location>
</feature>
<dbReference type="EMBL" id="JAERPS020000001">
    <property type="protein sequence ID" value="MBZ9610767.1"/>
    <property type="molecule type" value="Genomic_DNA"/>
</dbReference>
<gene>
    <name evidence="2" type="ORF">I4W93_004085</name>
</gene>
<accession>A0ABS7X7J7</accession>
<dbReference type="Pfam" id="PF08765">
    <property type="entry name" value="Mor"/>
    <property type="match status" value="1"/>
</dbReference>
<name>A0ABS7X7J7_9GAMM</name>
<proteinExistence type="predicted"/>
<dbReference type="Proteomes" id="UP000663814">
    <property type="component" value="Unassembled WGS sequence"/>
</dbReference>
<dbReference type="RefSeq" id="WP_205310650.1">
    <property type="nucleotide sequence ID" value="NZ_JAERPS020000001.1"/>
</dbReference>
<dbReference type="PANTHER" id="PTHR37812">
    <property type="entry name" value="MU-LIKE PROPHAGE FLUMU PROTEIN C"/>
    <property type="match status" value="1"/>
</dbReference>
<dbReference type="Gene3D" id="1.10.10.60">
    <property type="entry name" value="Homeodomain-like"/>
    <property type="match status" value="1"/>
</dbReference>
<dbReference type="InterPro" id="IPR052411">
    <property type="entry name" value="c-mor_Regulatory_Protein"/>
</dbReference>
<reference evidence="2 3" key="1">
    <citation type="submission" date="2020-12" db="EMBL/GenBank/DDBJ databases">
        <authorList>
            <person name="Ruan W."/>
            <person name="Khan S.A."/>
            <person name="Jeon C.O."/>
        </authorList>
    </citation>
    <scope>NUCLEOTIDE SEQUENCE [LARGE SCALE GENOMIC DNA]</scope>
    <source>
        <strain evidence="2 3">MA-13</strain>
    </source>
</reference>
<dbReference type="InterPro" id="IPR014875">
    <property type="entry name" value="Mor_transcription_activator"/>
</dbReference>
<dbReference type="PANTHER" id="PTHR37812:SF1">
    <property type="entry name" value="MU-LIKE PROPHAGE FLUMU PROTEIN C"/>
    <property type="match status" value="1"/>
</dbReference>
<reference evidence="2 3" key="2">
    <citation type="submission" date="2021-08" db="EMBL/GenBank/DDBJ databases">
        <title>Rheinheimera aquimaris sp. nov., isolated from seawater of the East Sea in Korea.</title>
        <authorList>
            <person name="Kim K.H."/>
            <person name="Wenting R."/>
            <person name="Kim K.R."/>
            <person name="Jeon C.O."/>
        </authorList>
    </citation>
    <scope>NUCLEOTIDE SEQUENCE [LARGE SCALE GENOMIC DNA]</scope>
    <source>
        <strain evidence="2 3">MA-13</strain>
    </source>
</reference>
<evidence type="ECO:0000313" key="3">
    <source>
        <dbReference type="Proteomes" id="UP000663814"/>
    </source>
</evidence>
<keyword evidence="3" id="KW-1185">Reference proteome</keyword>
<evidence type="ECO:0000313" key="2">
    <source>
        <dbReference type="EMBL" id="MBZ9610767.1"/>
    </source>
</evidence>
<dbReference type="InterPro" id="IPR009057">
    <property type="entry name" value="Homeodomain-like_sf"/>
</dbReference>
<organism evidence="2 3">
    <name type="scientific">Rheinheimera maricola</name>
    <dbReference type="NCBI Taxonomy" id="2793282"/>
    <lineage>
        <taxon>Bacteria</taxon>
        <taxon>Pseudomonadati</taxon>
        <taxon>Pseudomonadota</taxon>
        <taxon>Gammaproteobacteria</taxon>
        <taxon>Chromatiales</taxon>
        <taxon>Chromatiaceae</taxon>
        <taxon>Rheinheimera</taxon>
    </lineage>
</organism>
<protein>
    <recommendedName>
        <fullName evidence="1">Mor transcription activator domain-containing protein</fullName>
    </recommendedName>
</protein>